<organism evidence="2 3">
    <name type="scientific">Pristionchus mayeri</name>
    <dbReference type="NCBI Taxonomy" id="1317129"/>
    <lineage>
        <taxon>Eukaryota</taxon>
        <taxon>Metazoa</taxon>
        <taxon>Ecdysozoa</taxon>
        <taxon>Nematoda</taxon>
        <taxon>Chromadorea</taxon>
        <taxon>Rhabditida</taxon>
        <taxon>Rhabditina</taxon>
        <taxon>Diplogasteromorpha</taxon>
        <taxon>Diplogasteroidea</taxon>
        <taxon>Neodiplogasteridae</taxon>
        <taxon>Pristionchus</taxon>
    </lineage>
</organism>
<dbReference type="AlphaFoldDB" id="A0AAN5D468"/>
<evidence type="ECO:0000256" key="1">
    <source>
        <dbReference type="SAM" id="MobiDB-lite"/>
    </source>
</evidence>
<dbReference type="EMBL" id="BTRK01000005">
    <property type="protein sequence ID" value="GMR56243.1"/>
    <property type="molecule type" value="Genomic_DNA"/>
</dbReference>
<gene>
    <name evidence="2" type="ORF">PMAYCL1PPCAC_26438</name>
</gene>
<feature type="non-terminal residue" evidence="2">
    <location>
        <position position="94"/>
    </location>
</feature>
<evidence type="ECO:0000313" key="3">
    <source>
        <dbReference type="Proteomes" id="UP001328107"/>
    </source>
</evidence>
<sequence>YLQHLNSLFLRTMNSDNNVSKDTPMVADLKKQLATIGRIAEVSLQDISEDKKRDGKTIEELSRKVTQSEKTTEGMKKRVSDLTTLLAQERNRAN</sequence>
<reference evidence="3" key="1">
    <citation type="submission" date="2022-10" db="EMBL/GenBank/DDBJ databases">
        <title>Genome assembly of Pristionchus species.</title>
        <authorList>
            <person name="Yoshida K."/>
            <person name="Sommer R.J."/>
        </authorList>
    </citation>
    <scope>NUCLEOTIDE SEQUENCE [LARGE SCALE GENOMIC DNA]</scope>
    <source>
        <strain evidence="3">RS5460</strain>
    </source>
</reference>
<accession>A0AAN5D468</accession>
<evidence type="ECO:0000313" key="2">
    <source>
        <dbReference type="EMBL" id="GMR56243.1"/>
    </source>
</evidence>
<feature type="region of interest" description="Disordered" evidence="1">
    <location>
        <begin position="51"/>
        <end position="94"/>
    </location>
</feature>
<feature type="compositionally biased region" description="Basic and acidic residues" evidence="1">
    <location>
        <begin position="51"/>
        <end position="80"/>
    </location>
</feature>
<feature type="non-terminal residue" evidence="2">
    <location>
        <position position="1"/>
    </location>
</feature>
<name>A0AAN5D468_9BILA</name>
<proteinExistence type="predicted"/>
<keyword evidence="3" id="KW-1185">Reference proteome</keyword>
<comment type="caution">
    <text evidence="2">The sequence shown here is derived from an EMBL/GenBank/DDBJ whole genome shotgun (WGS) entry which is preliminary data.</text>
</comment>
<dbReference type="Proteomes" id="UP001328107">
    <property type="component" value="Unassembled WGS sequence"/>
</dbReference>
<protein>
    <submittedName>
        <fullName evidence="2">Uncharacterized protein</fullName>
    </submittedName>
</protein>